<dbReference type="Gene3D" id="1.10.260.40">
    <property type="entry name" value="lambda repressor-like DNA-binding domains"/>
    <property type="match status" value="1"/>
</dbReference>
<dbReference type="AlphaFoldDB" id="A0A3D2SKH9"/>
<evidence type="ECO:0000313" key="2">
    <source>
        <dbReference type="Proteomes" id="UP000263596"/>
    </source>
</evidence>
<proteinExistence type="predicted"/>
<dbReference type="GO" id="GO:0003677">
    <property type="term" value="F:DNA binding"/>
    <property type="evidence" value="ECO:0007669"/>
    <property type="project" value="InterPro"/>
</dbReference>
<evidence type="ECO:0008006" key="3">
    <source>
        <dbReference type="Google" id="ProtNLM"/>
    </source>
</evidence>
<dbReference type="Gene3D" id="1.10.10.2910">
    <property type="match status" value="1"/>
</dbReference>
<evidence type="ECO:0000313" key="1">
    <source>
        <dbReference type="EMBL" id="HCK29967.1"/>
    </source>
</evidence>
<gene>
    <name evidence="1" type="ORF">DHW29_07110</name>
</gene>
<organism evidence="1 2">
    <name type="scientific">Acinetobacter ursingii</name>
    <dbReference type="NCBI Taxonomy" id="108980"/>
    <lineage>
        <taxon>Bacteria</taxon>
        <taxon>Pseudomonadati</taxon>
        <taxon>Pseudomonadota</taxon>
        <taxon>Gammaproteobacteria</taxon>
        <taxon>Moraxellales</taxon>
        <taxon>Moraxellaceae</taxon>
        <taxon>Acinetobacter</taxon>
    </lineage>
</organism>
<dbReference type="Proteomes" id="UP000263596">
    <property type="component" value="Unassembled WGS sequence"/>
</dbReference>
<accession>A0A3D2SKH9</accession>
<name>A0A3D2SKH9_9GAMM</name>
<dbReference type="InterPro" id="IPR010982">
    <property type="entry name" value="Lambda_DNA-bd_dom_sf"/>
</dbReference>
<dbReference type="EMBL" id="DPVE01000127">
    <property type="protein sequence ID" value="HCK29967.1"/>
    <property type="molecule type" value="Genomic_DNA"/>
</dbReference>
<reference evidence="1 2" key="1">
    <citation type="journal article" date="2018" name="Nat. Biotechnol.">
        <title>A standardized bacterial taxonomy based on genome phylogeny substantially revises the tree of life.</title>
        <authorList>
            <person name="Parks D.H."/>
            <person name="Chuvochina M."/>
            <person name="Waite D.W."/>
            <person name="Rinke C."/>
            <person name="Skarshewski A."/>
            <person name="Chaumeil P.A."/>
            <person name="Hugenholtz P."/>
        </authorList>
    </citation>
    <scope>NUCLEOTIDE SEQUENCE [LARGE SCALE GENOMIC DNA]</scope>
    <source>
        <strain evidence="1">UBA9669</strain>
    </source>
</reference>
<dbReference type="RefSeq" id="WP_049174012.1">
    <property type="nucleotide sequence ID" value="NZ_BKFK01000012.1"/>
</dbReference>
<protein>
    <recommendedName>
        <fullName evidence="3">IrrE N-terminal-like domain-containing protein</fullName>
    </recommendedName>
</protein>
<sequence>MLVNGFQPNWIYSPSDIINQFIILSGIDLKLIPDDDLILLEKIKLENTEINTDNIGVLTKIFGGSNNFWLNLQNQYDEYHAHLNYKSIDPHFNDFKYIISELKSEKFLPSNQLDYLDQVNLKSFYGINEFQSLDSKTVFSNILGSRLKAIGKYSISDLNLATYIRKVELEANKQFGYSELVWSKDRLLSKIDKIKELTKNRNIIIILPELISLLNECGVALVLAPTMPKTPICGLAKFLKNGKAVIALTPKYNKDYIFWQTLFHELGHLVLHENEMVFCDAYDEDDEEKPFIEVEADAFMFDKLLHPISYRDLEGYIDLKLIKRSKIGGWKEICKKARELNISPSLLTGTLKKMGLIPYNYYTDRHHDIFD</sequence>
<comment type="caution">
    <text evidence="1">The sequence shown here is derived from an EMBL/GenBank/DDBJ whole genome shotgun (WGS) entry which is preliminary data.</text>
</comment>